<dbReference type="InterPro" id="IPR003362">
    <property type="entry name" value="Bact_transf"/>
</dbReference>
<feature type="transmembrane region" description="Helical" evidence="8">
    <location>
        <begin position="190"/>
        <end position="210"/>
    </location>
</feature>
<gene>
    <name evidence="10" type="ORF">D9V32_00320</name>
</gene>
<evidence type="ECO:0000256" key="1">
    <source>
        <dbReference type="ARBA" id="ARBA00004141"/>
    </source>
</evidence>
<feature type="region of interest" description="Disordered" evidence="7">
    <location>
        <begin position="1"/>
        <end position="56"/>
    </location>
</feature>
<feature type="compositionally biased region" description="Basic and acidic residues" evidence="7">
    <location>
        <begin position="46"/>
        <end position="56"/>
    </location>
</feature>
<keyword evidence="6 8" id="KW-0472">Membrane</keyword>
<proteinExistence type="inferred from homology"/>
<dbReference type="GO" id="GO:0016780">
    <property type="term" value="F:phosphotransferase activity, for other substituted phosphate groups"/>
    <property type="evidence" value="ECO:0007669"/>
    <property type="project" value="TreeGrafter"/>
</dbReference>
<dbReference type="NCBIfam" id="TIGR03025">
    <property type="entry name" value="EPS_sugtrans"/>
    <property type="match status" value="1"/>
</dbReference>
<evidence type="ECO:0000256" key="8">
    <source>
        <dbReference type="SAM" id="Phobius"/>
    </source>
</evidence>
<comment type="subcellular location">
    <subcellularLocation>
        <location evidence="1">Membrane</location>
        <topology evidence="1">Multi-pass membrane protein</topology>
    </subcellularLocation>
</comment>
<feature type="transmembrane region" description="Helical" evidence="8">
    <location>
        <begin position="87"/>
        <end position="109"/>
    </location>
</feature>
<feature type="compositionally biased region" description="Polar residues" evidence="7">
    <location>
        <begin position="1"/>
        <end position="13"/>
    </location>
</feature>
<dbReference type="GO" id="GO:0016020">
    <property type="term" value="C:membrane"/>
    <property type="evidence" value="ECO:0007669"/>
    <property type="project" value="UniProtKB-SubCell"/>
</dbReference>
<dbReference type="InterPro" id="IPR017475">
    <property type="entry name" value="EPS_sugar_tfrase"/>
</dbReference>
<evidence type="ECO:0000256" key="4">
    <source>
        <dbReference type="ARBA" id="ARBA00022692"/>
    </source>
</evidence>
<keyword evidence="3 10" id="KW-0808">Transferase</keyword>
<evidence type="ECO:0000256" key="5">
    <source>
        <dbReference type="ARBA" id="ARBA00022989"/>
    </source>
</evidence>
<evidence type="ECO:0000313" key="10">
    <source>
        <dbReference type="EMBL" id="RLP77816.1"/>
    </source>
</evidence>
<evidence type="ECO:0000256" key="7">
    <source>
        <dbReference type="SAM" id="MobiDB-lite"/>
    </source>
</evidence>
<protein>
    <submittedName>
        <fullName evidence="10">Sugar transferase</fullName>
    </submittedName>
</protein>
<feature type="transmembrane region" description="Helical" evidence="8">
    <location>
        <begin position="129"/>
        <end position="148"/>
    </location>
</feature>
<keyword evidence="11" id="KW-1185">Reference proteome</keyword>
<evidence type="ECO:0000259" key="9">
    <source>
        <dbReference type="Pfam" id="PF02397"/>
    </source>
</evidence>
<dbReference type="Pfam" id="PF02397">
    <property type="entry name" value="Bac_transf"/>
    <property type="match status" value="1"/>
</dbReference>
<dbReference type="Proteomes" id="UP000272503">
    <property type="component" value="Unassembled WGS sequence"/>
</dbReference>
<dbReference type="PANTHER" id="PTHR30576:SF10">
    <property type="entry name" value="SLL5057 PROTEIN"/>
    <property type="match status" value="1"/>
</dbReference>
<evidence type="ECO:0000256" key="6">
    <source>
        <dbReference type="ARBA" id="ARBA00023136"/>
    </source>
</evidence>
<dbReference type="PANTHER" id="PTHR30576">
    <property type="entry name" value="COLANIC BIOSYNTHESIS UDP-GLUCOSE LIPID CARRIER TRANSFERASE"/>
    <property type="match status" value="1"/>
</dbReference>
<evidence type="ECO:0000256" key="3">
    <source>
        <dbReference type="ARBA" id="ARBA00022679"/>
    </source>
</evidence>
<dbReference type="OrthoDB" id="9808602at2"/>
<dbReference type="EMBL" id="RCUX01000001">
    <property type="protein sequence ID" value="RLP77816.1"/>
    <property type="molecule type" value="Genomic_DNA"/>
</dbReference>
<reference evidence="10 11" key="1">
    <citation type="submission" date="2018-10" db="EMBL/GenBank/DDBJ databases">
        <authorList>
            <person name="Li J."/>
        </authorList>
    </citation>
    <scope>NUCLEOTIDE SEQUENCE [LARGE SCALE GENOMIC DNA]</scope>
    <source>
        <strain evidence="10 11">IF 016277</strain>
    </source>
</reference>
<feature type="domain" description="Bacterial sugar transferase" evidence="9">
    <location>
        <begin position="354"/>
        <end position="541"/>
    </location>
</feature>
<feature type="transmembrane region" description="Helical" evidence="8">
    <location>
        <begin position="359"/>
        <end position="380"/>
    </location>
</feature>
<name>A0A3L7ABE5_9MICO</name>
<comment type="caution">
    <text evidence="10">The sequence shown here is derived from an EMBL/GenBank/DDBJ whole genome shotgun (WGS) entry which is preliminary data.</text>
</comment>
<keyword evidence="4 8" id="KW-0812">Transmembrane</keyword>
<accession>A0A3L7ABE5</accession>
<evidence type="ECO:0000256" key="2">
    <source>
        <dbReference type="ARBA" id="ARBA00006464"/>
    </source>
</evidence>
<keyword evidence="5 8" id="KW-1133">Transmembrane helix</keyword>
<comment type="similarity">
    <text evidence="2">Belongs to the bacterial sugar transferase family.</text>
</comment>
<organism evidence="10 11">
    <name type="scientific">Mycetocola tolaasinivorans</name>
    <dbReference type="NCBI Taxonomy" id="76635"/>
    <lineage>
        <taxon>Bacteria</taxon>
        <taxon>Bacillati</taxon>
        <taxon>Actinomycetota</taxon>
        <taxon>Actinomycetes</taxon>
        <taxon>Micrococcales</taxon>
        <taxon>Microbacteriaceae</taxon>
        <taxon>Mycetocola</taxon>
    </lineage>
</organism>
<dbReference type="AlphaFoldDB" id="A0A3L7ABE5"/>
<sequence>MLMTPTVTATPSSMPWPAGSMPPQPSSPRGSRVPPDELRLPNTRRPSRDPRRPSRFYESEECPMIETLAPSTARATPFERRSIGSRYFGLLCVLDAGVLFGAAFLSQWLRFGDEKHVFALGGGLVNYTVFSIVLSAVWILLILAITIGSSRRHAHEPLQPFADVMTATLFLVAGYAVFATATQTEVSRGYLFIAVPAGTLGLLITRYIALRRPQKAVPTMLIGTEDELRGIHERLDRGNEPVRVREEIVLHADRVSAQGETILADDTVLSEGDLRKRVMAANVDAVVIATRSVHEGDTFLETINWSLYGSPVEVIVMPQLGRVPLSRLSVVPYGDSVTGVIRATRYQGAPFLIKRLVDILLSGLALVVLSPVLLVVSIMVRVTSSGPVIFRQERVGRHGKTFTILKFRTMISNAEEMLEELAASNESDGPLFKMRDDPRVTSIGGFLRKWSLDELPQLINVLRGDMSLVGPRPALPTEVEQYDVAAKRRLLAVPGITGPWQISGRSDLTWQQGLSIDLFYIDNWSLALDCRIIALTFVVVLARKGAY</sequence>
<feature type="transmembrane region" description="Helical" evidence="8">
    <location>
        <begin position="160"/>
        <end position="178"/>
    </location>
</feature>
<evidence type="ECO:0000313" key="11">
    <source>
        <dbReference type="Proteomes" id="UP000272503"/>
    </source>
</evidence>